<dbReference type="GO" id="GO:0016747">
    <property type="term" value="F:acyltransferase activity, transferring groups other than amino-acyl groups"/>
    <property type="evidence" value="ECO:0007669"/>
    <property type="project" value="InterPro"/>
</dbReference>
<keyword evidence="1 4" id="KW-0808">Transferase</keyword>
<proteinExistence type="predicted"/>
<dbReference type="AlphaFoldDB" id="A0A2T0RM66"/>
<evidence type="ECO:0000256" key="2">
    <source>
        <dbReference type="ARBA" id="ARBA00023315"/>
    </source>
</evidence>
<dbReference type="SUPFAM" id="SSF55729">
    <property type="entry name" value="Acyl-CoA N-acyltransferases (Nat)"/>
    <property type="match status" value="1"/>
</dbReference>
<evidence type="ECO:0000313" key="5">
    <source>
        <dbReference type="Proteomes" id="UP000239480"/>
    </source>
</evidence>
<sequence>MTITLRHAEPEDAPQVHAILISPHVAEGTMRLTYMPLATTRDRLVAQPGRYQLVALRTEEIVGFAELITHPENPRWAHYGEINLVATREDMQRQGVARALIAGVIDLADSQLGLERLELKVWSANATAQRVYEAFGFEEEGTLRRYARSATGFNDAIVMGRLRLP</sequence>
<dbReference type="InterPro" id="IPR000182">
    <property type="entry name" value="GNAT_dom"/>
</dbReference>
<evidence type="ECO:0000256" key="1">
    <source>
        <dbReference type="ARBA" id="ARBA00022679"/>
    </source>
</evidence>
<evidence type="ECO:0000259" key="3">
    <source>
        <dbReference type="PROSITE" id="PS51186"/>
    </source>
</evidence>
<dbReference type="InterPro" id="IPR016181">
    <property type="entry name" value="Acyl_CoA_acyltransferase"/>
</dbReference>
<dbReference type="Gene3D" id="3.40.630.30">
    <property type="match status" value="1"/>
</dbReference>
<dbReference type="Proteomes" id="UP000239480">
    <property type="component" value="Unassembled WGS sequence"/>
</dbReference>
<evidence type="ECO:0000313" key="4">
    <source>
        <dbReference type="EMBL" id="PRY22212.1"/>
    </source>
</evidence>
<dbReference type="OrthoDB" id="5459937at2"/>
<keyword evidence="5" id="KW-1185">Reference proteome</keyword>
<dbReference type="PANTHER" id="PTHR43877:SF2">
    <property type="entry name" value="AMINOALKYLPHOSPHONATE N-ACETYLTRANSFERASE-RELATED"/>
    <property type="match status" value="1"/>
</dbReference>
<dbReference type="RefSeq" id="WP_106206024.1">
    <property type="nucleotide sequence ID" value="NZ_PVTD01000007.1"/>
</dbReference>
<gene>
    <name evidence="4" type="ORF">CLV78_107136</name>
</gene>
<protein>
    <submittedName>
        <fullName evidence="4">Putative acetyltransferase</fullName>
    </submittedName>
</protein>
<feature type="domain" description="N-acetyltransferase" evidence="3">
    <location>
        <begin position="3"/>
        <end position="164"/>
    </location>
</feature>
<dbReference type="CDD" id="cd04301">
    <property type="entry name" value="NAT_SF"/>
    <property type="match status" value="1"/>
</dbReference>
<name>A0A2T0RM66_9RHOB</name>
<organism evidence="4 5">
    <name type="scientific">Aliiruegeria haliotis</name>
    <dbReference type="NCBI Taxonomy" id="1280846"/>
    <lineage>
        <taxon>Bacteria</taxon>
        <taxon>Pseudomonadati</taxon>
        <taxon>Pseudomonadota</taxon>
        <taxon>Alphaproteobacteria</taxon>
        <taxon>Rhodobacterales</taxon>
        <taxon>Roseobacteraceae</taxon>
        <taxon>Aliiruegeria</taxon>
    </lineage>
</organism>
<accession>A0A2T0RM66</accession>
<dbReference type="EMBL" id="PVTD01000007">
    <property type="protein sequence ID" value="PRY22212.1"/>
    <property type="molecule type" value="Genomic_DNA"/>
</dbReference>
<dbReference type="PANTHER" id="PTHR43877">
    <property type="entry name" value="AMINOALKYLPHOSPHONATE N-ACETYLTRANSFERASE-RELATED-RELATED"/>
    <property type="match status" value="1"/>
</dbReference>
<dbReference type="Pfam" id="PF00583">
    <property type="entry name" value="Acetyltransf_1"/>
    <property type="match status" value="1"/>
</dbReference>
<dbReference type="PROSITE" id="PS51186">
    <property type="entry name" value="GNAT"/>
    <property type="match status" value="1"/>
</dbReference>
<keyword evidence="2" id="KW-0012">Acyltransferase</keyword>
<comment type="caution">
    <text evidence="4">The sequence shown here is derived from an EMBL/GenBank/DDBJ whole genome shotgun (WGS) entry which is preliminary data.</text>
</comment>
<dbReference type="InterPro" id="IPR050832">
    <property type="entry name" value="Bact_Acetyltransf"/>
</dbReference>
<reference evidence="4 5" key="1">
    <citation type="submission" date="2018-03" db="EMBL/GenBank/DDBJ databases">
        <title>Genomic Encyclopedia of Archaeal and Bacterial Type Strains, Phase II (KMG-II): from individual species to whole genera.</title>
        <authorList>
            <person name="Goeker M."/>
        </authorList>
    </citation>
    <scope>NUCLEOTIDE SEQUENCE [LARGE SCALE GENOMIC DNA]</scope>
    <source>
        <strain evidence="4 5">DSM 29328</strain>
    </source>
</reference>